<evidence type="ECO:0000256" key="4">
    <source>
        <dbReference type="ARBA" id="ARBA00023288"/>
    </source>
</evidence>
<dbReference type="EC" id="2.3.1.225" evidence="2"/>
<accession>F2UFW6</accession>
<name>F2UFW6_SALR5</name>
<comment type="catalytic activity">
    <reaction evidence="5">
        <text>L-cysteinyl-[protein] + hexadecanoyl-CoA = S-hexadecanoyl-L-cysteinyl-[protein] + CoA</text>
        <dbReference type="Rhea" id="RHEA:36683"/>
        <dbReference type="Rhea" id="RHEA-COMP:10131"/>
        <dbReference type="Rhea" id="RHEA-COMP:11032"/>
        <dbReference type="ChEBI" id="CHEBI:29950"/>
        <dbReference type="ChEBI" id="CHEBI:57287"/>
        <dbReference type="ChEBI" id="CHEBI:57379"/>
        <dbReference type="ChEBI" id="CHEBI:74151"/>
        <dbReference type="EC" id="2.3.1.225"/>
    </reaction>
</comment>
<feature type="transmembrane region" description="Helical" evidence="7">
    <location>
        <begin position="143"/>
        <end position="164"/>
    </location>
</feature>
<evidence type="ECO:0000256" key="5">
    <source>
        <dbReference type="ARBA" id="ARBA00048048"/>
    </source>
</evidence>
<dbReference type="STRING" id="946362.F2UFW6"/>
<keyword evidence="3" id="KW-0564">Palmitate</keyword>
<feature type="transmembrane region" description="Helical" evidence="7">
    <location>
        <begin position="113"/>
        <end position="137"/>
    </location>
</feature>
<evidence type="ECO:0000313" key="9">
    <source>
        <dbReference type="Proteomes" id="UP000007799"/>
    </source>
</evidence>
<keyword evidence="4" id="KW-0449">Lipoprotein</keyword>
<feature type="region of interest" description="Disordered" evidence="6">
    <location>
        <begin position="1"/>
        <end position="66"/>
    </location>
</feature>
<dbReference type="PROSITE" id="PS50216">
    <property type="entry name" value="DHHC"/>
    <property type="match status" value="1"/>
</dbReference>
<comment type="subcellular location">
    <subcellularLocation>
        <location evidence="1">Endomembrane system</location>
        <topology evidence="1">Multi-pass membrane protein</topology>
    </subcellularLocation>
</comment>
<dbReference type="KEGG" id="sre:PTSG_06471"/>
<evidence type="ECO:0000256" key="7">
    <source>
        <dbReference type="SAM" id="Phobius"/>
    </source>
</evidence>
<gene>
    <name evidence="8" type="ORF">PTSG_06471</name>
</gene>
<organism evidence="9">
    <name type="scientific">Salpingoeca rosetta (strain ATCC 50818 / BSB-021)</name>
    <dbReference type="NCBI Taxonomy" id="946362"/>
    <lineage>
        <taxon>Eukaryota</taxon>
        <taxon>Choanoflagellata</taxon>
        <taxon>Craspedida</taxon>
        <taxon>Salpingoecidae</taxon>
        <taxon>Salpingoeca</taxon>
    </lineage>
</organism>
<keyword evidence="7" id="KW-0812">Transmembrane</keyword>
<dbReference type="GO" id="GO:0019706">
    <property type="term" value="F:protein-cysteine S-palmitoyltransferase activity"/>
    <property type="evidence" value="ECO:0007669"/>
    <property type="project" value="UniProtKB-EC"/>
</dbReference>
<proteinExistence type="predicted"/>
<evidence type="ECO:0000313" key="8">
    <source>
        <dbReference type="EMBL" id="EGD75394.1"/>
    </source>
</evidence>
<dbReference type="GO" id="GO:0005794">
    <property type="term" value="C:Golgi apparatus"/>
    <property type="evidence" value="ECO:0007669"/>
    <property type="project" value="TreeGrafter"/>
</dbReference>
<protein>
    <recommendedName>
        <fullName evidence="2">protein S-acyltransferase</fullName>
        <ecNumber evidence="2">2.3.1.225</ecNumber>
    </recommendedName>
</protein>
<evidence type="ECO:0000256" key="2">
    <source>
        <dbReference type="ARBA" id="ARBA00012210"/>
    </source>
</evidence>
<dbReference type="InParanoid" id="F2UFW6"/>
<dbReference type="GO" id="GO:0006612">
    <property type="term" value="P:protein targeting to membrane"/>
    <property type="evidence" value="ECO:0007669"/>
    <property type="project" value="TreeGrafter"/>
</dbReference>
<dbReference type="eggNOG" id="KOG1311">
    <property type="taxonomic scope" value="Eukaryota"/>
</dbReference>
<reference evidence="8" key="1">
    <citation type="submission" date="2009-08" db="EMBL/GenBank/DDBJ databases">
        <title>Annotation of Salpingoeca rosetta.</title>
        <authorList>
            <consortium name="The Broad Institute Genome Sequencing Platform"/>
            <person name="Russ C."/>
            <person name="Cuomo C."/>
            <person name="Burger G."/>
            <person name="Gray M.W."/>
            <person name="Holland P.W.H."/>
            <person name="King N."/>
            <person name="Lang F.B.F."/>
            <person name="Roger A.J."/>
            <person name="Ruiz-Trillo I."/>
            <person name="Young S.K."/>
            <person name="Zeng Q."/>
            <person name="Gargeya S."/>
            <person name="Alvarado L."/>
            <person name="Berlin A."/>
            <person name="Chapman S.B."/>
            <person name="Chen Z."/>
            <person name="Freedman E."/>
            <person name="Gellesch M."/>
            <person name="Goldberg J."/>
            <person name="Griggs A."/>
            <person name="Gujja S."/>
            <person name="Heilman E."/>
            <person name="Heiman D."/>
            <person name="Howarth C."/>
            <person name="Mehta T."/>
            <person name="Neiman D."/>
            <person name="Pearson M."/>
            <person name="Roberts A."/>
            <person name="Saif S."/>
            <person name="Shea T."/>
            <person name="Shenoy N."/>
            <person name="Sisk P."/>
            <person name="Stolte C."/>
            <person name="Sykes S."/>
            <person name="White J."/>
            <person name="Yandava C."/>
            <person name="Haas B."/>
            <person name="Nusbaum C."/>
            <person name="Birren B."/>
        </authorList>
    </citation>
    <scope>NUCLEOTIDE SEQUENCE [LARGE SCALE GENOMIC DNA]</scope>
    <source>
        <strain evidence="8">ATCC 50818</strain>
    </source>
</reference>
<dbReference type="GeneID" id="16072411"/>
<dbReference type="InterPro" id="IPR039859">
    <property type="entry name" value="PFA4/ZDH16/20/ERF2-like"/>
</dbReference>
<dbReference type="PANTHER" id="PTHR22883:SF43">
    <property type="entry name" value="PALMITOYLTRANSFERASE APP"/>
    <property type="match status" value="1"/>
</dbReference>
<keyword evidence="7" id="KW-1133">Transmembrane helix</keyword>
<dbReference type="EMBL" id="GL832972">
    <property type="protein sequence ID" value="EGD75394.1"/>
    <property type="molecule type" value="Genomic_DNA"/>
</dbReference>
<keyword evidence="9" id="KW-1185">Reference proteome</keyword>
<dbReference type="AlphaFoldDB" id="F2UFW6"/>
<evidence type="ECO:0000256" key="3">
    <source>
        <dbReference type="ARBA" id="ARBA00023139"/>
    </source>
</evidence>
<feature type="compositionally biased region" description="Gly residues" evidence="6">
    <location>
        <begin position="13"/>
        <end position="25"/>
    </location>
</feature>
<sequence length="340" mass="37225">MNATAVSSSSGSSSGGGGGGIGGSRKGTSKASSSAPSVSGTGNGSSSSTKRQASRGAGAHGNVHDDGEVKASHSAVVVMPEQEHAHPKVYEVYTGKSKLWCGGRCITGDNYGAIIFSWIMILLASTLFFVFTAPFLWRDLSPAVVIICAYLLYTVVANLLWAGLTDPGICPRALREEGDNIIRLPHTKPNTRPPPRQRTAMINGQEVQMRYCFTCHQYRMPRDTHCGVTDDCVDTVGKGLAKHPGVPVVVFITFVTFFPISGLVTFHVALVRSAVSTNESLKLRFDNVESPYHRGHPFKNAVYTLFGPLRPPLMRWRELASLYDLMHQHREPRRKQRRRR</sequence>
<evidence type="ECO:0000256" key="6">
    <source>
        <dbReference type="SAM" id="MobiDB-lite"/>
    </source>
</evidence>
<feature type="compositionally biased region" description="Low complexity" evidence="6">
    <location>
        <begin position="29"/>
        <end position="49"/>
    </location>
</feature>
<dbReference type="GO" id="GO:0005783">
    <property type="term" value="C:endoplasmic reticulum"/>
    <property type="evidence" value="ECO:0007669"/>
    <property type="project" value="TreeGrafter"/>
</dbReference>
<dbReference type="OMA" id="ANSMEWI"/>
<dbReference type="Proteomes" id="UP000007799">
    <property type="component" value="Unassembled WGS sequence"/>
</dbReference>
<dbReference type="RefSeq" id="XP_004991851.1">
    <property type="nucleotide sequence ID" value="XM_004991794.1"/>
</dbReference>
<keyword evidence="7" id="KW-0472">Membrane</keyword>
<evidence type="ECO:0000256" key="1">
    <source>
        <dbReference type="ARBA" id="ARBA00004127"/>
    </source>
</evidence>
<dbReference type="OrthoDB" id="4096362at2759"/>
<feature type="transmembrane region" description="Helical" evidence="7">
    <location>
        <begin position="248"/>
        <end position="270"/>
    </location>
</feature>
<dbReference type="PANTHER" id="PTHR22883">
    <property type="entry name" value="ZINC FINGER DHHC DOMAIN CONTAINING PROTEIN"/>
    <property type="match status" value="1"/>
</dbReference>